<feature type="repeat" description="ANK" evidence="3">
    <location>
        <begin position="37"/>
        <end position="68"/>
    </location>
</feature>
<feature type="non-terminal residue" evidence="5">
    <location>
        <position position="1"/>
    </location>
</feature>
<dbReference type="EMBL" id="JAUEPO010000007">
    <property type="protein sequence ID" value="KAK3317735.1"/>
    <property type="molecule type" value="Genomic_DNA"/>
</dbReference>
<keyword evidence="6" id="KW-1185">Reference proteome</keyword>
<dbReference type="PANTHER" id="PTHR24171">
    <property type="entry name" value="ANKYRIN REPEAT DOMAIN-CONTAINING PROTEIN 39-RELATED"/>
    <property type="match status" value="1"/>
</dbReference>
<keyword evidence="2 3" id="KW-0040">ANK repeat</keyword>
<feature type="region of interest" description="Disordered" evidence="4">
    <location>
        <begin position="1"/>
        <end position="21"/>
    </location>
</feature>
<sequence length="68" mass="7460">DANDRTALHRAAEAGHAPVAQQLLDHSPELIRARDHEGCTPLHHAASRGRVEVLELLVRRGAKLNVKD</sequence>
<feature type="non-terminal residue" evidence="5">
    <location>
        <position position="68"/>
    </location>
</feature>
<reference evidence="5" key="2">
    <citation type="submission" date="2023-06" db="EMBL/GenBank/DDBJ databases">
        <authorList>
            <consortium name="Lawrence Berkeley National Laboratory"/>
            <person name="Haridas S."/>
            <person name="Hensen N."/>
            <person name="Bonometti L."/>
            <person name="Westerberg I."/>
            <person name="Brannstrom I.O."/>
            <person name="Guillou S."/>
            <person name="Cros-Aarteil S."/>
            <person name="Calhoun S."/>
            <person name="Kuo A."/>
            <person name="Mondo S."/>
            <person name="Pangilinan J."/>
            <person name="Riley R."/>
            <person name="Labutti K."/>
            <person name="Andreopoulos B."/>
            <person name="Lipzen A."/>
            <person name="Chen C."/>
            <person name="Yanf M."/>
            <person name="Daum C."/>
            <person name="Ng V."/>
            <person name="Clum A."/>
            <person name="Steindorff A."/>
            <person name="Ohm R."/>
            <person name="Martin F."/>
            <person name="Silar P."/>
            <person name="Natvig D."/>
            <person name="Lalanne C."/>
            <person name="Gautier V."/>
            <person name="Ament-Velasquez S.L."/>
            <person name="Kruys A."/>
            <person name="Hutchinson M.I."/>
            <person name="Powell A.J."/>
            <person name="Barry K."/>
            <person name="Miller A.N."/>
            <person name="Grigoriev I.V."/>
            <person name="Debuchy R."/>
            <person name="Gladieux P."/>
            <person name="Thoren M.H."/>
            <person name="Johannesson H."/>
        </authorList>
    </citation>
    <scope>NUCLEOTIDE SEQUENCE</scope>
    <source>
        <strain evidence="5">SMH4131-1</strain>
    </source>
</reference>
<dbReference type="PRINTS" id="PR01415">
    <property type="entry name" value="ANKYRIN"/>
</dbReference>
<dbReference type="Proteomes" id="UP001286456">
    <property type="component" value="Unassembled WGS sequence"/>
</dbReference>
<accession>A0AAE0M3I3</accession>
<evidence type="ECO:0000256" key="4">
    <source>
        <dbReference type="SAM" id="MobiDB-lite"/>
    </source>
</evidence>
<evidence type="ECO:0000313" key="5">
    <source>
        <dbReference type="EMBL" id="KAK3317735.1"/>
    </source>
</evidence>
<dbReference type="InterPro" id="IPR002110">
    <property type="entry name" value="Ankyrin_rpt"/>
</dbReference>
<name>A0AAE0M3I3_9PEZI</name>
<dbReference type="InterPro" id="IPR036770">
    <property type="entry name" value="Ankyrin_rpt-contain_sf"/>
</dbReference>
<feature type="repeat" description="ANK" evidence="3">
    <location>
        <begin position="3"/>
        <end position="35"/>
    </location>
</feature>
<protein>
    <submittedName>
        <fullName evidence="5">Ankyrin repeat-containing domain protein</fullName>
    </submittedName>
</protein>
<keyword evidence="1" id="KW-0677">Repeat</keyword>
<dbReference type="PROSITE" id="PS50088">
    <property type="entry name" value="ANK_REPEAT"/>
    <property type="match status" value="2"/>
</dbReference>
<dbReference type="AlphaFoldDB" id="A0AAE0M3I3"/>
<dbReference type="Pfam" id="PF12796">
    <property type="entry name" value="Ank_2"/>
    <property type="match status" value="1"/>
</dbReference>
<feature type="compositionally biased region" description="Basic and acidic residues" evidence="4">
    <location>
        <begin position="1"/>
        <end position="13"/>
    </location>
</feature>
<dbReference type="PROSITE" id="PS50297">
    <property type="entry name" value="ANK_REP_REGION"/>
    <property type="match status" value="2"/>
</dbReference>
<dbReference type="SMART" id="SM00248">
    <property type="entry name" value="ANK"/>
    <property type="match status" value="2"/>
</dbReference>
<dbReference type="SUPFAM" id="SSF48403">
    <property type="entry name" value="Ankyrin repeat"/>
    <property type="match status" value="1"/>
</dbReference>
<reference evidence="5" key="1">
    <citation type="journal article" date="2023" name="Mol. Phylogenet. Evol.">
        <title>Genome-scale phylogeny and comparative genomics of the fungal order Sordariales.</title>
        <authorList>
            <person name="Hensen N."/>
            <person name="Bonometti L."/>
            <person name="Westerberg I."/>
            <person name="Brannstrom I.O."/>
            <person name="Guillou S."/>
            <person name="Cros-Aarteil S."/>
            <person name="Calhoun S."/>
            <person name="Haridas S."/>
            <person name="Kuo A."/>
            <person name="Mondo S."/>
            <person name="Pangilinan J."/>
            <person name="Riley R."/>
            <person name="LaButti K."/>
            <person name="Andreopoulos B."/>
            <person name="Lipzen A."/>
            <person name="Chen C."/>
            <person name="Yan M."/>
            <person name="Daum C."/>
            <person name="Ng V."/>
            <person name="Clum A."/>
            <person name="Steindorff A."/>
            <person name="Ohm R.A."/>
            <person name="Martin F."/>
            <person name="Silar P."/>
            <person name="Natvig D.O."/>
            <person name="Lalanne C."/>
            <person name="Gautier V."/>
            <person name="Ament-Velasquez S.L."/>
            <person name="Kruys A."/>
            <person name="Hutchinson M.I."/>
            <person name="Powell A.J."/>
            <person name="Barry K."/>
            <person name="Miller A.N."/>
            <person name="Grigoriev I.V."/>
            <person name="Debuchy R."/>
            <person name="Gladieux P."/>
            <person name="Hiltunen Thoren M."/>
            <person name="Johannesson H."/>
        </authorList>
    </citation>
    <scope>NUCLEOTIDE SEQUENCE</scope>
    <source>
        <strain evidence="5">SMH4131-1</strain>
    </source>
</reference>
<dbReference type="PANTHER" id="PTHR24171:SF9">
    <property type="entry name" value="ANKYRIN REPEAT DOMAIN-CONTAINING PROTEIN 39"/>
    <property type="match status" value="1"/>
</dbReference>
<gene>
    <name evidence="5" type="ORF">B0T19DRAFT_347357</name>
</gene>
<dbReference type="Gene3D" id="1.25.40.20">
    <property type="entry name" value="Ankyrin repeat-containing domain"/>
    <property type="match status" value="1"/>
</dbReference>
<comment type="caution">
    <text evidence="5">The sequence shown here is derived from an EMBL/GenBank/DDBJ whole genome shotgun (WGS) entry which is preliminary data.</text>
</comment>
<organism evidence="5 6">
    <name type="scientific">Cercophora scortea</name>
    <dbReference type="NCBI Taxonomy" id="314031"/>
    <lineage>
        <taxon>Eukaryota</taxon>
        <taxon>Fungi</taxon>
        <taxon>Dikarya</taxon>
        <taxon>Ascomycota</taxon>
        <taxon>Pezizomycotina</taxon>
        <taxon>Sordariomycetes</taxon>
        <taxon>Sordariomycetidae</taxon>
        <taxon>Sordariales</taxon>
        <taxon>Lasiosphaeriaceae</taxon>
        <taxon>Cercophora</taxon>
    </lineage>
</organism>
<evidence type="ECO:0000256" key="2">
    <source>
        <dbReference type="ARBA" id="ARBA00023043"/>
    </source>
</evidence>
<evidence type="ECO:0000256" key="3">
    <source>
        <dbReference type="PROSITE-ProRule" id="PRU00023"/>
    </source>
</evidence>
<evidence type="ECO:0000256" key="1">
    <source>
        <dbReference type="ARBA" id="ARBA00022737"/>
    </source>
</evidence>
<proteinExistence type="predicted"/>
<evidence type="ECO:0000313" key="6">
    <source>
        <dbReference type="Proteomes" id="UP001286456"/>
    </source>
</evidence>